<dbReference type="EMBL" id="PCVC01000074">
    <property type="protein sequence ID" value="PIQ66714.1"/>
    <property type="molecule type" value="Genomic_DNA"/>
</dbReference>
<comment type="caution">
    <text evidence="2">The sequence shown here is derived from an EMBL/GenBank/DDBJ whole genome shotgun (WGS) entry which is preliminary data.</text>
</comment>
<name>A0A2H0K8J2_9BACT</name>
<proteinExistence type="predicted"/>
<protein>
    <recommendedName>
        <fullName evidence="4">Type IV pilus modification protein PilV</fullName>
    </recommendedName>
</protein>
<evidence type="ECO:0000256" key="1">
    <source>
        <dbReference type="SAM" id="Phobius"/>
    </source>
</evidence>
<dbReference type="InterPro" id="IPR012902">
    <property type="entry name" value="N_methyl_site"/>
</dbReference>
<evidence type="ECO:0008006" key="4">
    <source>
        <dbReference type="Google" id="ProtNLM"/>
    </source>
</evidence>
<dbReference type="Proteomes" id="UP000229834">
    <property type="component" value="Unassembled WGS sequence"/>
</dbReference>
<organism evidence="2 3">
    <name type="scientific">Candidatus Zambryskibacteria bacterium CG11_big_fil_rev_8_21_14_0_20_40_24</name>
    <dbReference type="NCBI Taxonomy" id="1975116"/>
    <lineage>
        <taxon>Bacteria</taxon>
        <taxon>Candidatus Zambryskiibacteriota</taxon>
    </lineage>
</organism>
<gene>
    <name evidence="2" type="ORF">COV95_02635</name>
</gene>
<keyword evidence="1" id="KW-0472">Membrane</keyword>
<feature type="transmembrane region" description="Helical" evidence="1">
    <location>
        <begin position="12"/>
        <end position="38"/>
    </location>
</feature>
<dbReference type="PROSITE" id="PS00409">
    <property type="entry name" value="PROKAR_NTER_METHYL"/>
    <property type="match status" value="1"/>
</dbReference>
<keyword evidence="1" id="KW-1133">Transmembrane helix</keyword>
<dbReference type="Pfam" id="PF07963">
    <property type="entry name" value="N_methyl"/>
    <property type="match status" value="1"/>
</dbReference>
<evidence type="ECO:0000313" key="3">
    <source>
        <dbReference type="Proteomes" id="UP000229834"/>
    </source>
</evidence>
<reference evidence="2 3" key="1">
    <citation type="submission" date="2017-09" db="EMBL/GenBank/DDBJ databases">
        <title>Depth-based differentiation of microbial function through sediment-hosted aquifers and enrichment of novel symbionts in the deep terrestrial subsurface.</title>
        <authorList>
            <person name="Probst A.J."/>
            <person name="Ladd B."/>
            <person name="Jarett J.K."/>
            <person name="Geller-Mcgrath D.E."/>
            <person name="Sieber C.M."/>
            <person name="Emerson J.B."/>
            <person name="Anantharaman K."/>
            <person name="Thomas B.C."/>
            <person name="Malmstrom R."/>
            <person name="Stieglmeier M."/>
            <person name="Klingl A."/>
            <person name="Woyke T."/>
            <person name="Ryan C.M."/>
            <person name="Banfield J.F."/>
        </authorList>
    </citation>
    <scope>NUCLEOTIDE SEQUENCE [LARGE SCALE GENOMIC DNA]</scope>
    <source>
        <strain evidence="2">CG11_big_fil_rev_8_21_14_0_20_40_24</strain>
    </source>
</reference>
<dbReference type="AlphaFoldDB" id="A0A2H0K8J2"/>
<evidence type="ECO:0000313" key="2">
    <source>
        <dbReference type="EMBL" id="PIQ66714.1"/>
    </source>
</evidence>
<sequence>MNLKITKNQKGLSLVEVIIATSIIVIFLTALIGAYSLYLNLSLSNLQKVRATFLAVEGIEAVKILRDTEWSSQIGPIVSGTDHYIDFTGGTWVATTSASMIDNFFDRVFVLSDVNRDASSDITESGGTLDPNTKKVTVTVSWNDKGATSTKVISTFITNLFQN</sequence>
<dbReference type="NCBIfam" id="TIGR02532">
    <property type="entry name" value="IV_pilin_GFxxxE"/>
    <property type="match status" value="1"/>
</dbReference>
<accession>A0A2H0K8J2</accession>
<keyword evidence="1" id="KW-0812">Transmembrane</keyword>